<evidence type="ECO:0008006" key="3">
    <source>
        <dbReference type="Google" id="ProtNLM"/>
    </source>
</evidence>
<organism evidence="1 2">
    <name type="scientific">Parvularcula dongshanensis</name>
    <dbReference type="NCBI Taxonomy" id="1173995"/>
    <lineage>
        <taxon>Bacteria</taxon>
        <taxon>Pseudomonadati</taxon>
        <taxon>Pseudomonadota</taxon>
        <taxon>Alphaproteobacteria</taxon>
        <taxon>Parvularculales</taxon>
        <taxon>Parvularculaceae</taxon>
        <taxon>Parvularcula</taxon>
    </lineage>
</organism>
<evidence type="ECO:0000313" key="2">
    <source>
        <dbReference type="Proteomes" id="UP000563524"/>
    </source>
</evidence>
<dbReference type="InterPro" id="IPR021274">
    <property type="entry name" value="DUF2853"/>
</dbReference>
<dbReference type="Pfam" id="PF11015">
    <property type="entry name" value="DUF2853"/>
    <property type="match status" value="1"/>
</dbReference>
<proteinExistence type="predicted"/>
<dbReference type="Proteomes" id="UP000563524">
    <property type="component" value="Unassembled WGS sequence"/>
</dbReference>
<dbReference type="Gene3D" id="1.10.238.120">
    <property type="entry name" value="Jann4075-like"/>
    <property type="match status" value="1"/>
</dbReference>
<keyword evidence="2" id="KW-1185">Reference proteome</keyword>
<accession>A0A840I1A4</accession>
<comment type="caution">
    <text evidence="1">The sequence shown here is derived from an EMBL/GenBank/DDBJ whole genome shotgun (WGS) entry which is preliminary data.</text>
</comment>
<name>A0A840I1A4_9PROT</name>
<evidence type="ECO:0000313" key="1">
    <source>
        <dbReference type="EMBL" id="MBB4657978.1"/>
    </source>
</evidence>
<protein>
    <recommendedName>
        <fullName evidence="3">DUF2853 family protein</fullName>
    </recommendedName>
</protein>
<dbReference type="AlphaFoldDB" id="A0A840I1A4"/>
<dbReference type="EMBL" id="JACHOB010000001">
    <property type="protein sequence ID" value="MBB4657978.1"/>
    <property type="molecule type" value="Genomic_DNA"/>
</dbReference>
<dbReference type="SUPFAM" id="SSF158587">
    <property type="entry name" value="Jann4075-like"/>
    <property type="match status" value="1"/>
</dbReference>
<dbReference type="RefSeq" id="WP_183815474.1">
    <property type="nucleotide sequence ID" value="NZ_JACHOB010000001.1"/>
</dbReference>
<reference evidence="1 2" key="1">
    <citation type="submission" date="2020-08" db="EMBL/GenBank/DDBJ databases">
        <title>Genomic Encyclopedia of Type Strains, Phase IV (KMG-IV): sequencing the most valuable type-strain genomes for metagenomic binning, comparative biology and taxonomic classification.</title>
        <authorList>
            <person name="Goeker M."/>
        </authorList>
    </citation>
    <scope>NUCLEOTIDE SEQUENCE [LARGE SCALE GENOMIC DNA]</scope>
    <source>
        <strain evidence="1 2">DSM 102850</strain>
    </source>
</reference>
<gene>
    <name evidence="1" type="ORF">GGQ59_000478</name>
</gene>
<sequence>MAIDHEAHLERVRKYDPGADADVVKALVRRLNIVLQNRDAVTVACSDEDELKRIRDGFAKKTLDLGASHDDAAIMSAIQEVCVQMADARGSKHRVPFYYLLAKNTGTLDKL</sequence>
<dbReference type="InterPro" id="IPR023154">
    <property type="entry name" value="Jann4075-like_sf"/>
</dbReference>